<dbReference type="InterPro" id="IPR050836">
    <property type="entry name" value="SDS22/Internalin_LRR"/>
</dbReference>
<gene>
    <name evidence="5" type="ORF">SAMN04488134_11392</name>
</gene>
<keyword evidence="4" id="KW-1133">Transmembrane helix</keyword>
<organism evidence="5 6">
    <name type="scientific">Amphibacillus marinus</name>
    <dbReference type="NCBI Taxonomy" id="872970"/>
    <lineage>
        <taxon>Bacteria</taxon>
        <taxon>Bacillati</taxon>
        <taxon>Bacillota</taxon>
        <taxon>Bacilli</taxon>
        <taxon>Bacillales</taxon>
        <taxon>Bacillaceae</taxon>
        <taxon>Amphibacillus</taxon>
    </lineage>
</organism>
<dbReference type="PANTHER" id="PTHR46652">
    <property type="entry name" value="LEUCINE-RICH REPEAT AND IQ DOMAIN-CONTAINING PROTEIN 1-RELATED"/>
    <property type="match status" value="1"/>
</dbReference>
<evidence type="ECO:0000256" key="4">
    <source>
        <dbReference type="SAM" id="Phobius"/>
    </source>
</evidence>
<feature type="transmembrane region" description="Helical" evidence="4">
    <location>
        <begin position="324"/>
        <end position="344"/>
    </location>
</feature>
<reference evidence="5 6" key="1">
    <citation type="submission" date="2016-10" db="EMBL/GenBank/DDBJ databases">
        <authorList>
            <person name="de Groot N.N."/>
        </authorList>
    </citation>
    <scope>NUCLEOTIDE SEQUENCE [LARGE SCALE GENOMIC DNA]</scope>
    <source>
        <strain evidence="5 6">CGMCC 1.10434</strain>
    </source>
</reference>
<evidence type="ECO:0008006" key="7">
    <source>
        <dbReference type="Google" id="ProtNLM"/>
    </source>
</evidence>
<evidence type="ECO:0000256" key="2">
    <source>
        <dbReference type="ARBA" id="ARBA00022737"/>
    </source>
</evidence>
<keyword evidence="6" id="KW-1185">Reference proteome</keyword>
<dbReference type="EMBL" id="FODJ01000013">
    <property type="protein sequence ID" value="SEO81582.1"/>
    <property type="molecule type" value="Genomic_DNA"/>
</dbReference>
<name>A0A1H8SSB3_9BACI</name>
<dbReference type="STRING" id="872970.SAMN04488134_11392"/>
<dbReference type="Proteomes" id="UP000199300">
    <property type="component" value="Unassembled WGS sequence"/>
</dbReference>
<keyword evidence="2" id="KW-0677">Repeat</keyword>
<protein>
    <recommendedName>
        <fullName evidence="7">LPXTG-motif cell wall anchor domain-containing protein</fullName>
    </recommendedName>
</protein>
<dbReference type="SUPFAM" id="SSF52075">
    <property type="entry name" value="Outer arm dynein light chain 1"/>
    <property type="match status" value="1"/>
</dbReference>
<dbReference type="PANTHER" id="PTHR46652:SF3">
    <property type="entry name" value="LEUCINE-RICH REPEAT-CONTAINING PROTEIN 9"/>
    <property type="match status" value="1"/>
</dbReference>
<dbReference type="PROSITE" id="PS51450">
    <property type="entry name" value="LRR"/>
    <property type="match status" value="2"/>
</dbReference>
<evidence type="ECO:0000313" key="5">
    <source>
        <dbReference type="EMBL" id="SEO81582.1"/>
    </source>
</evidence>
<keyword evidence="4" id="KW-0812">Transmembrane</keyword>
<keyword evidence="4" id="KW-0472">Membrane</keyword>
<evidence type="ECO:0000313" key="6">
    <source>
        <dbReference type="Proteomes" id="UP000199300"/>
    </source>
</evidence>
<feature type="region of interest" description="Disordered" evidence="3">
    <location>
        <begin position="280"/>
        <end position="315"/>
    </location>
</feature>
<evidence type="ECO:0000256" key="3">
    <source>
        <dbReference type="SAM" id="MobiDB-lite"/>
    </source>
</evidence>
<keyword evidence="1" id="KW-0433">Leucine-rich repeat</keyword>
<dbReference type="InterPro" id="IPR001611">
    <property type="entry name" value="Leu-rich_rpt"/>
</dbReference>
<proteinExistence type="predicted"/>
<dbReference type="Gene3D" id="3.80.10.10">
    <property type="entry name" value="Ribonuclease Inhibitor"/>
    <property type="match status" value="1"/>
</dbReference>
<dbReference type="AlphaFoldDB" id="A0A1H8SSB3"/>
<evidence type="ECO:0000256" key="1">
    <source>
        <dbReference type="ARBA" id="ARBA00022614"/>
    </source>
</evidence>
<dbReference type="InterPro" id="IPR032675">
    <property type="entry name" value="LRR_dom_sf"/>
</dbReference>
<accession>A0A1H8SSB3</accession>
<sequence>MNNITDVSSLSNLDNLVDLDVSWNFITDLKPLAKIKNLQYLFIQSNNLTNIQALKDAKKLVQISLSDNFIDDQETIQYFLDRGVAIYGLDEQHQQIEHETLLPLFPESKGYEIKKDGSISIDLSKQENKQAAKLDTEQVEMLIKNRKPLIIYRSGVTVNIPISAFLYGKDPITIEVIEEAAEKNSLSKTFVFKITQGSKVISQFEQGITLTFEVDRSLAQNVNNLKVFYFNEEKGVWENIGGSYNGGKVTVVTNHFSKFAVFEVAGNDPTSNTIVEIIKTDNNNNHVPGNKSSNDTAQSEESSNKPISSNNGSTTRLPETATNLYAFLLIGVLLCLGGASAIILNRRVARVTR</sequence>